<evidence type="ECO:0000313" key="1">
    <source>
        <dbReference type="EMBL" id="MFD2909847.1"/>
    </source>
</evidence>
<comment type="caution">
    <text evidence="1">The sequence shown here is derived from an EMBL/GenBank/DDBJ whole genome shotgun (WGS) entry which is preliminary data.</text>
</comment>
<dbReference type="RefSeq" id="WP_379808761.1">
    <property type="nucleotide sequence ID" value="NZ_JBHUOL010000022.1"/>
</dbReference>
<dbReference type="EMBL" id="JBHUOL010000022">
    <property type="protein sequence ID" value="MFD2909847.1"/>
    <property type="molecule type" value="Genomic_DNA"/>
</dbReference>
<dbReference type="Proteomes" id="UP001597549">
    <property type="component" value="Unassembled WGS sequence"/>
</dbReference>
<dbReference type="InterPro" id="IPR041408">
    <property type="entry name" value="Hcp_Tssd"/>
</dbReference>
<reference evidence="2" key="1">
    <citation type="journal article" date="2019" name="Int. J. Syst. Evol. Microbiol.">
        <title>The Global Catalogue of Microorganisms (GCM) 10K type strain sequencing project: providing services to taxonomists for standard genome sequencing and annotation.</title>
        <authorList>
            <consortium name="The Broad Institute Genomics Platform"/>
            <consortium name="The Broad Institute Genome Sequencing Center for Infectious Disease"/>
            <person name="Wu L."/>
            <person name="Ma J."/>
        </authorList>
    </citation>
    <scope>NUCLEOTIDE SEQUENCE [LARGE SCALE GENOMIC DNA]</scope>
    <source>
        <strain evidence="2">KCTC 52644</strain>
    </source>
</reference>
<sequence length="131" mass="14944">MSFLAKLEIDGEVMNVLEFQFSVSQDIDKSGKPSADPNGGRFRLVLESTKSTMLFDWMISNNQTKNGKVTFYRRDAVSKMRELQFNEGYCIGYDEVFLAQSNTSMSVEIVVSAKEVIMNGSKFTRNWPLKF</sequence>
<gene>
    <name evidence="1" type="primary">tssD</name>
    <name evidence="1" type="ORF">ACFSX9_14000</name>
</gene>
<protein>
    <submittedName>
        <fullName evidence="1">Type VI secretion system tube protein TssD</fullName>
    </submittedName>
</protein>
<evidence type="ECO:0000313" key="2">
    <source>
        <dbReference type="Proteomes" id="UP001597549"/>
    </source>
</evidence>
<name>A0ABW5ZAR7_9FLAO</name>
<organism evidence="1 2">
    <name type="scientific">Flavobacterium ardleyense</name>
    <dbReference type="NCBI Taxonomy" id="2038737"/>
    <lineage>
        <taxon>Bacteria</taxon>
        <taxon>Pseudomonadati</taxon>
        <taxon>Bacteroidota</taxon>
        <taxon>Flavobacteriia</taxon>
        <taxon>Flavobacteriales</taxon>
        <taxon>Flavobacteriaceae</taxon>
        <taxon>Flavobacterium</taxon>
    </lineage>
</organism>
<proteinExistence type="predicted"/>
<keyword evidence="2" id="KW-1185">Reference proteome</keyword>
<accession>A0ABW5ZAR7</accession>
<dbReference type="Pfam" id="PF17642">
    <property type="entry name" value="TssD"/>
    <property type="match status" value="1"/>
</dbReference>